<proteinExistence type="predicted"/>
<organism evidence="2 3">
    <name type="scientific">Halosegnis rubeus</name>
    <dbReference type="NCBI Taxonomy" id="2212850"/>
    <lineage>
        <taxon>Archaea</taxon>
        <taxon>Methanobacteriati</taxon>
        <taxon>Methanobacteriota</taxon>
        <taxon>Stenosarchaea group</taxon>
        <taxon>Halobacteria</taxon>
        <taxon>Halobacteriales</taxon>
        <taxon>Natronomonadaceae</taxon>
        <taxon>Halosegnis</taxon>
    </lineage>
</organism>
<feature type="transmembrane region" description="Helical" evidence="1">
    <location>
        <begin position="45"/>
        <end position="69"/>
    </location>
</feature>
<evidence type="ECO:0000313" key="2">
    <source>
        <dbReference type="EMBL" id="KAB7518788.1"/>
    </source>
</evidence>
<protein>
    <submittedName>
        <fullName evidence="2">Uncharacterized protein</fullName>
    </submittedName>
</protein>
<comment type="caution">
    <text evidence="2">The sequence shown here is derived from an EMBL/GenBank/DDBJ whole genome shotgun (WGS) entry which is preliminary data.</text>
</comment>
<dbReference type="Proteomes" id="UP000326207">
    <property type="component" value="Unassembled WGS sequence"/>
</dbReference>
<gene>
    <name evidence="2" type="ORF">DP108_06370</name>
</gene>
<evidence type="ECO:0000256" key="1">
    <source>
        <dbReference type="SAM" id="Phobius"/>
    </source>
</evidence>
<dbReference type="RefSeq" id="WP_152156168.1">
    <property type="nucleotide sequence ID" value="NZ_QMDY01000003.1"/>
</dbReference>
<dbReference type="EMBL" id="QMDY01000003">
    <property type="protein sequence ID" value="KAB7518788.1"/>
    <property type="molecule type" value="Genomic_DNA"/>
</dbReference>
<keyword evidence="1" id="KW-0812">Transmembrane</keyword>
<keyword evidence="1" id="KW-1133">Transmembrane helix</keyword>
<keyword evidence="1" id="KW-0472">Membrane</keyword>
<reference evidence="2 3" key="1">
    <citation type="submission" date="2019-10" db="EMBL/GenBank/DDBJ databases">
        <title>Unraveling microbial dark matter from salterns through culturing: the case of the genus Halosegnis.</title>
        <authorList>
            <person name="Duran-Viseras A."/>
            <person name="Andrei A.-S."/>
            <person name="Vera-Gargallo B."/>
            <person name="Ghai R."/>
            <person name="Sanchez-Porro C."/>
            <person name="Ventosa A."/>
        </authorList>
    </citation>
    <scope>NUCLEOTIDE SEQUENCE [LARGE SCALE GENOMIC DNA]</scope>
    <source>
        <strain evidence="2 3">F19-13</strain>
    </source>
</reference>
<name>A0A5N5UJ93_9EURY</name>
<sequence length="83" mass="9008">MGYIQRLGVAFTVTIGVAVMSIIYFRVGASLFDLAQTGGPFDSVIGVLDALVPVALVIILGGTWLWVIYGGVQRKRRRGVVRR</sequence>
<dbReference type="AlphaFoldDB" id="A0A5N5UJ93"/>
<feature type="transmembrane region" description="Helical" evidence="1">
    <location>
        <begin position="7"/>
        <end position="25"/>
    </location>
</feature>
<evidence type="ECO:0000313" key="3">
    <source>
        <dbReference type="Proteomes" id="UP000326207"/>
    </source>
</evidence>
<accession>A0A5N5UJ93</accession>